<dbReference type="InterPro" id="IPR045330">
    <property type="entry name" value="TRM3/TARBP1"/>
</dbReference>
<dbReference type="InterPro" id="IPR029026">
    <property type="entry name" value="tRNA_m1G_MTases_N"/>
</dbReference>
<dbReference type="SUPFAM" id="SSF75217">
    <property type="entry name" value="alpha/beta knot"/>
    <property type="match status" value="1"/>
</dbReference>
<sequence>MLKALLRRVPQGERDDAIREIIAGIGDNGVLDVGLSTSLAAELSDDTARQIFQDRLLDLLESGKVDPAVAASAVNVSIQHKLVHAIAQRLHELAARLQHNPDADIVVSMTEVMPKHLSGLSEIGPVKNCMTKCGNLLLFLRSASLQAIEQHNFDRLFGAVIILLGSSDTAVCVSARDMLISMSGMSPYMTFERHALTWLCVQILIAEQSSPYHRTLGYSIWLRWVRIPDDELYSLFNSTYWELLQHGLQFGDTECRKMCLAILRRSVTVAANTDFTMASIFSAHDSSTGREVVIAQYERFCTVCETMLLGRYMNQILGCEQDLSFLASSASMVKAEWLYTLLASVLHPKMQDANRKFVGNWIIRCEFQPDASEAFVAFLRSAFLPWALQGSLFTSTLQKGTLPRCGHGDRLAQYFRSILTRNASNSVLSSQLIDSVLDLISARRSFAYANVYLLEGLARAHDEERTLELDAEQAERVAALSSWTALPEVAQDYVFVRSLKLCGDNLFRTTEGLRKDAVVKAVTRWNQIQAMLDRFPGEPLPPGSIASWSVEPSNRDIRENAALDLCHELRKNMHSTASLDIDVVHTKLLEIWNEIEYLEYPKTLLLAFPSILLNPMLVKLGTASTDLGKTVTDLVSKLQALTAHRVYLMWPLVCGIRLATMTVPSAAGLLNLETVISNYAESLPAPTVDLRLEDAAAKMLQSVAPALEVFSYEYYFGPRETIGAAALLDLASRLGKTEPEILVSLLNTMLDRWAGQSTPPSTVMPSKSTLQLQLAVICCEQVLQHLDVEHTLKRLHHILSIENLPRHRYLLGWIIARIYLKRTDLKTKLIADLTSRDHHSNPKYLAAIMKIGVMLAQIEGATVDFALQLATAMIPLAASSKVIIRHEAQWQFPSLMSVARSKDWQELTDNVAFTALDDYIRSLERFEQPPLERLLDRFDPVKDHTLTNLVEGPWYSLDTTQAPTCRRADFVELYRRDEHATDDWPTPCIPLGPPVVLPEEVEAVTTMVSETSLPDKSRAAPEPTQSVGARALQTKGTAYTASADMQDGRKRAMHAQLIMVASLVDNPYNLGGLSRVSEVFGASELLVQNQKVTSNKDFQSTAVSSDLHLPLVELSGPDITPYLASKRNEGWSIVGIEQTDRSVVLGSEQCKLPEQIVLVVGSEKEGIPALVLSECDMLVEIPQHGVTRSLNVQTAAAIVLYEYSRQHSVTSTGK</sequence>
<dbReference type="GO" id="GO:0003723">
    <property type="term" value="F:RNA binding"/>
    <property type="evidence" value="ECO:0007669"/>
    <property type="project" value="InterPro"/>
</dbReference>
<evidence type="ECO:0000256" key="2">
    <source>
        <dbReference type="ARBA" id="ARBA00022679"/>
    </source>
</evidence>
<name>A0AAN8A4J4_9PEZI</name>
<comment type="caution">
    <text evidence="4">The sequence shown here is derived from an EMBL/GenBank/DDBJ whole genome shotgun (WGS) entry which is preliminary data.</text>
</comment>
<feature type="domain" description="tRNA/rRNA methyltransferase SpoU type" evidence="3">
    <location>
        <begin position="1057"/>
        <end position="1201"/>
    </location>
</feature>
<dbReference type="PANTHER" id="PTHR12029">
    <property type="entry name" value="RNA METHYLTRANSFERASE"/>
    <property type="match status" value="1"/>
</dbReference>
<dbReference type="InterPro" id="IPR029028">
    <property type="entry name" value="Alpha/beta_knot_MTases"/>
</dbReference>
<dbReference type="GO" id="GO:0030488">
    <property type="term" value="P:tRNA methylation"/>
    <property type="evidence" value="ECO:0007669"/>
    <property type="project" value="InterPro"/>
</dbReference>
<reference evidence="4" key="1">
    <citation type="submission" date="2023-08" db="EMBL/GenBank/DDBJ databases">
        <title>Black Yeasts Isolated from many extreme environments.</title>
        <authorList>
            <person name="Coleine C."/>
            <person name="Stajich J.E."/>
            <person name="Selbmann L."/>
        </authorList>
    </citation>
    <scope>NUCLEOTIDE SEQUENCE</scope>
    <source>
        <strain evidence="4">CCFEE 5810</strain>
    </source>
</reference>
<evidence type="ECO:0000313" key="5">
    <source>
        <dbReference type="Proteomes" id="UP001310594"/>
    </source>
</evidence>
<evidence type="ECO:0000256" key="1">
    <source>
        <dbReference type="ARBA" id="ARBA00022603"/>
    </source>
</evidence>
<gene>
    <name evidence="4" type="ORF">LTR97_002960</name>
</gene>
<protein>
    <recommendedName>
        <fullName evidence="3">tRNA/rRNA methyltransferase SpoU type domain-containing protein</fullName>
    </recommendedName>
</protein>
<dbReference type="CDD" id="cd18091">
    <property type="entry name" value="SpoU-like_TRM3-like"/>
    <property type="match status" value="1"/>
</dbReference>
<dbReference type="GO" id="GO:0016423">
    <property type="term" value="F:tRNA (guanine) methyltransferase activity"/>
    <property type="evidence" value="ECO:0007669"/>
    <property type="project" value="InterPro"/>
</dbReference>
<evidence type="ECO:0000259" key="3">
    <source>
        <dbReference type="Pfam" id="PF00588"/>
    </source>
</evidence>
<dbReference type="Gene3D" id="3.40.1280.10">
    <property type="match status" value="1"/>
</dbReference>
<dbReference type="Pfam" id="PF00588">
    <property type="entry name" value="SpoU_methylase"/>
    <property type="match status" value="1"/>
</dbReference>
<evidence type="ECO:0000313" key="4">
    <source>
        <dbReference type="EMBL" id="KAK5703947.1"/>
    </source>
</evidence>
<proteinExistence type="predicted"/>
<organism evidence="4 5">
    <name type="scientific">Elasticomyces elasticus</name>
    <dbReference type="NCBI Taxonomy" id="574655"/>
    <lineage>
        <taxon>Eukaryota</taxon>
        <taxon>Fungi</taxon>
        <taxon>Dikarya</taxon>
        <taxon>Ascomycota</taxon>
        <taxon>Pezizomycotina</taxon>
        <taxon>Dothideomycetes</taxon>
        <taxon>Dothideomycetidae</taxon>
        <taxon>Mycosphaerellales</taxon>
        <taxon>Teratosphaeriaceae</taxon>
        <taxon>Elasticomyces</taxon>
    </lineage>
</organism>
<dbReference type="AlphaFoldDB" id="A0AAN8A4J4"/>
<dbReference type="InterPro" id="IPR001537">
    <property type="entry name" value="SpoU_MeTrfase"/>
</dbReference>
<dbReference type="InterPro" id="IPR044748">
    <property type="entry name" value="Trm3/TARBP1_C"/>
</dbReference>
<dbReference type="Proteomes" id="UP001310594">
    <property type="component" value="Unassembled WGS sequence"/>
</dbReference>
<keyword evidence="2" id="KW-0808">Transferase</keyword>
<accession>A0AAN8A4J4</accession>
<dbReference type="EMBL" id="JAVRQU010000004">
    <property type="protein sequence ID" value="KAK5703947.1"/>
    <property type="molecule type" value="Genomic_DNA"/>
</dbReference>
<keyword evidence="1" id="KW-0489">Methyltransferase</keyword>
<dbReference type="PANTHER" id="PTHR12029:SF11">
    <property type="entry name" value="METHYLTRANSFERASE TARBP1-RELATED"/>
    <property type="match status" value="1"/>
</dbReference>